<dbReference type="SUPFAM" id="SSF52266">
    <property type="entry name" value="SGNH hydrolase"/>
    <property type="match status" value="2"/>
</dbReference>
<evidence type="ECO:0000259" key="2">
    <source>
        <dbReference type="Pfam" id="PF13472"/>
    </source>
</evidence>
<dbReference type="InterPro" id="IPR001375">
    <property type="entry name" value="Peptidase_S9_cat"/>
</dbReference>
<gene>
    <name evidence="3" type="ORF">SDC9_86764</name>
</gene>
<dbReference type="InterPro" id="IPR051532">
    <property type="entry name" value="Ester_Hydrolysis_Enzymes"/>
</dbReference>
<dbReference type="AlphaFoldDB" id="A0A644ZH05"/>
<dbReference type="PANTHER" id="PTHR30383:SF5">
    <property type="entry name" value="SGNH HYDROLASE-TYPE ESTERASE DOMAIN-CONTAINING PROTEIN"/>
    <property type="match status" value="1"/>
</dbReference>
<protein>
    <recommendedName>
        <fullName evidence="4">Acetylxylan esterase</fullName>
    </recommendedName>
</protein>
<evidence type="ECO:0008006" key="4">
    <source>
        <dbReference type="Google" id="ProtNLM"/>
    </source>
</evidence>
<feature type="domain" description="SGNH hydrolase-type esterase" evidence="2">
    <location>
        <begin position="30"/>
        <end position="204"/>
    </location>
</feature>
<dbReference type="PANTHER" id="PTHR30383">
    <property type="entry name" value="THIOESTERASE 1/PROTEASE 1/LYSOPHOSPHOLIPASE L1"/>
    <property type="match status" value="1"/>
</dbReference>
<dbReference type="Pfam" id="PF13472">
    <property type="entry name" value="Lipase_GDSL_2"/>
    <property type="match status" value="2"/>
</dbReference>
<organism evidence="3">
    <name type="scientific">bioreactor metagenome</name>
    <dbReference type="NCBI Taxonomy" id="1076179"/>
    <lineage>
        <taxon>unclassified sequences</taxon>
        <taxon>metagenomes</taxon>
        <taxon>ecological metagenomes</taxon>
    </lineage>
</organism>
<dbReference type="InterPro" id="IPR029058">
    <property type="entry name" value="AB_hydrolase_fold"/>
</dbReference>
<dbReference type="GO" id="GO:0006508">
    <property type="term" value="P:proteolysis"/>
    <property type="evidence" value="ECO:0007669"/>
    <property type="project" value="InterPro"/>
</dbReference>
<dbReference type="InterPro" id="IPR013830">
    <property type="entry name" value="SGNH_hydro"/>
</dbReference>
<dbReference type="GO" id="GO:0004622">
    <property type="term" value="F:phosphatidylcholine lysophospholipase activity"/>
    <property type="evidence" value="ECO:0007669"/>
    <property type="project" value="TreeGrafter"/>
</dbReference>
<feature type="domain" description="Peptidase S9 prolyl oligopeptidase catalytic" evidence="1">
    <location>
        <begin position="325"/>
        <end position="457"/>
    </location>
</feature>
<feature type="domain" description="SGNH hydrolase-type esterase" evidence="2">
    <location>
        <begin position="523"/>
        <end position="695"/>
    </location>
</feature>
<dbReference type="Pfam" id="PF00326">
    <property type="entry name" value="Peptidase_S9"/>
    <property type="match status" value="1"/>
</dbReference>
<evidence type="ECO:0000313" key="3">
    <source>
        <dbReference type="EMBL" id="MPM40126.1"/>
    </source>
</evidence>
<dbReference type="Gene3D" id="3.40.50.1820">
    <property type="entry name" value="alpha/beta hydrolase"/>
    <property type="match status" value="1"/>
</dbReference>
<dbReference type="SUPFAM" id="SSF53474">
    <property type="entry name" value="alpha/beta-Hydrolases"/>
    <property type="match status" value="1"/>
</dbReference>
<dbReference type="EMBL" id="VSSQ01008885">
    <property type="protein sequence ID" value="MPM40126.1"/>
    <property type="molecule type" value="Genomic_DNA"/>
</dbReference>
<dbReference type="GO" id="GO:0008236">
    <property type="term" value="F:serine-type peptidase activity"/>
    <property type="evidence" value="ECO:0007669"/>
    <property type="project" value="InterPro"/>
</dbReference>
<dbReference type="InterPro" id="IPR036514">
    <property type="entry name" value="SGNH_hydro_sf"/>
</dbReference>
<evidence type="ECO:0000259" key="1">
    <source>
        <dbReference type="Pfam" id="PF00326"/>
    </source>
</evidence>
<reference evidence="3" key="1">
    <citation type="submission" date="2019-08" db="EMBL/GenBank/DDBJ databases">
        <authorList>
            <person name="Kucharzyk K."/>
            <person name="Murdoch R.W."/>
            <person name="Higgins S."/>
            <person name="Loffler F."/>
        </authorList>
    </citation>
    <scope>NUCLEOTIDE SEQUENCE</scope>
</reference>
<proteinExistence type="predicted"/>
<sequence length="706" mass="80362">MKRNILYLFFAILSFSTETIFAQKTIKVACVGNSITYGAGIVNREKNSYPAQLQEYLGDNYEVKNFGVSARTVLIKGDYPYVETDVYKQSLAYQPDVVLIKLGTNDTKPQNWKYQDDFLEDYQALIDSYRMLSSHPRIILLTPIRCFLPEGSSINAQFIEKEVRPMVEELAWKNNLEIINMFNIFGDEFKDYLTPDKLHPSSIGAGLMAKKIYNYLSLPHYTQTKPIKSLIPQNAKKFNFHGYQGYEFYDRGVLCKIVRPYRDANGKPWVIRARFWGHEPQTDIDLLEQGFYITYCDVADLYGSNKAVERWNRFYKKMVKAGLNKKVVLEGMSRGGLIVYNWAAKNSHKVACIYADAPVMDFKSWPMGKGKPTKSEDDTKKLFTAYGFMNENQAIEWKHNPLDWAEIIAKAKIPIIHVVGDADVVVPVDENTAVFEERMKNFNAPITVIHKPGIGHHPHSLNNPEPIVRFILAATGRKSNDCTHALPGNEFRSGAGWVKGSDWHNVSEDITETLQNKRLKLLLLGNSITQAWGGTRQLITTFTGKQAMDEAIGEGTWENAGISGDRTQNLLWRLQNGNYNICKPENVVIAIGINNLIASDTPEDTAEGIIAVAEEARKQFPESRIILLGLYPSGKYQQDPIRIKCDKVHDILSSHQFNQVEYINPTEWYLENNNVIREGLYSSDYIHMTSEGYKITADKIVRLLKN</sequence>
<accession>A0A644ZH05</accession>
<comment type="caution">
    <text evidence="3">The sequence shown here is derived from an EMBL/GenBank/DDBJ whole genome shotgun (WGS) entry which is preliminary data.</text>
</comment>
<name>A0A644ZH05_9ZZZZ</name>
<dbReference type="Gene3D" id="3.40.50.1110">
    <property type="entry name" value="SGNH hydrolase"/>
    <property type="match status" value="2"/>
</dbReference>